<protein>
    <submittedName>
        <fullName evidence="1">Unannotated protein</fullName>
    </submittedName>
</protein>
<reference evidence="1" key="1">
    <citation type="submission" date="2020-05" db="EMBL/GenBank/DDBJ databases">
        <authorList>
            <person name="Chiriac C."/>
            <person name="Salcher M."/>
            <person name="Ghai R."/>
            <person name="Kavagutti S V."/>
        </authorList>
    </citation>
    <scope>NUCLEOTIDE SEQUENCE</scope>
</reference>
<dbReference type="EMBL" id="CAFBLP010000011">
    <property type="protein sequence ID" value="CAB4867683.1"/>
    <property type="molecule type" value="Genomic_DNA"/>
</dbReference>
<dbReference type="InterPro" id="IPR009467">
    <property type="entry name" value="Glycolipid-bd_prot_put"/>
</dbReference>
<name>A0A6J7DKC3_9ZZZZ</name>
<accession>A0A6J7DKC3</accession>
<sequence>MSDHPDLYRPFSADGHTARWQSLRAADTAADTAVGERDATETAEAVDDVTLSWDNEAWTASGLVGREQVQYVLRISPTWQVRQFLLFRDMDEPDLWVGTDGGGRWGEMNGAHRPELDGCVDIELACTPFTHTLPVRRLPLHVGHAADIVVAVVDVETLDIQAAQRRYTRLDTHHWRVEDTANATVVEFDVDEFGLAGDYSTLFRRLA</sequence>
<dbReference type="SUPFAM" id="SSF159275">
    <property type="entry name" value="PA1994-like"/>
    <property type="match status" value="1"/>
</dbReference>
<evidence type="ECO:0000313" key="1">
    <source>
        <dbReference type="EMBL" id="CAB4867683.1"/>
    </source>
</evidence>
<dbReference type="Pfam" id="PF06475">
    <property type="entry name" value="Glycolipid_bind"/>
    <property type="match status" value="1"/>
</dbReference>
<dbReference type="AlphaFoldDB" id="A0A6J7DKC3"/>
<gene>
    <name evidence="1" type="ORF">UFOPK3376_00633</name>
</gene>
<organism evidence="1">
    <name type="scientific">freshwater metagenome</name>
    <dbReference type="NCBI Taxonomy" id="449393"/>
    <lineage>
        <taxon>unclassified sequences</taxon>
        <taxon>metagenomes</taxon>
        <taxon>ecological metagenomes</taxon>
    </lineage>
</organism>
<proteinExistence type="predicted"/>